<dbReference type="Pfam" id="PF01547">
    <property type="entry name" value="SBP_bac_1"/>
    <property type="match status" value="1"/>
</dbReference>
<accession>A0A3T1DAA5</accession>
<dbReference type="Proteomes" id="UP000289856">
    <property type="component" value="Chromosome"/>
</dbReference>
<evidence type="ECO:0000313" key="1">
    <source>
        <dbReference type="EMBL" id="BBI35015.1"/>
    </source>
</evidence>
<dbReference type="RefSeq" id="WP_130613300.1">
    <property type="nucleotide sequence ID" value="NZ_AP019400.1"/>
</dbReference>
<protein>
    <recommendedName>
        <fullName evidence="3">Sugar ABC transporter substrate-binding protein</fullName>
    </recommendedName>
</protein>
<name>A0A3T1DAA5_9BACL</name>
<dbReference type="InterPro" id="IPR050490">
    <property type="entry name" value="Bact_solute-bd_prot1"/>
</dbReference>
<evidence type="ECO:0000313" key="2">
    <source>
        <dbReference type="Proteomes" id="UP000289856"/>
    </source>
</evidence>
<dbReference type="OrthoDB" id="2675752at2"/>
<dbReference type="PROSITE" id="PS51257">
    <property type="entry name" value="PROKAR_LIPOPROTEIN"/>
    <property type="match status" value="1"/>
</dbReference>
<dbReference type="SUPFAM" id="SSF53850">
    <property type="entry name" value="Periplasmic binding protein-like II"/>
    <property type="match status" value="1"/>
</dbReference>
<organism evidence="1 2">
    <name type="scientific">Cohnella abietis</name>
    <dbReference type="NCBI Taxonomy" id="2507935"/>
    <lineage>
        <taxon>Bacteria</taxon>
        <taxon>Bacillati</taxon>
        <taxon>Bacillota</taxon>
        <taxon>Bacilli</taxon>
        <taxon>Bacillales</taxon>
        <taxon>Paenibacillaceae</taxon>
        <taxon>Cohnella</taxon>
    </lineage>
</organism>
<gene>
    <name evidence="1" type="ORF">KCTCHS21_44140</name>
</gene>
<proteinExistence type="predicted"/>
<dbReference type="PANTHER" id="PTHR43649">
    <property type="entry name" value="ARABINOSE-BINDING PROTEIN-RELATED"/>
    <property type="match status" value="1"/>
</dbReference>
<reference evidence="1 2" key="1">
    <citation type="submission" date="2019-01" db="EMBL/GenBank/DDBJ databases">
        <title>Complete genome sequence of Cohnella hallensis HS21 isolated from Korean fir (Abies koreana) rhizospheric soil.</title>
        <authorList>
            <person name="Jiang L."/>
            <person name="Kang S.W."/>
            <person name="Kim S."/>
            <person name="Jung J."/>
            <person name="Kim C.Y."/>
            <person name="Kim D.H."/>
            <person name="Kim S.W."/>
            <person name="Lee J."/>
        </authorList>
    </citation>
    <scope>NUCLEOTIDE SEQUENCE [LARGE SCALE GENOMIC DNA]</scope>
    <source>
        <strain evidence="1 2">HS21</strain>
    </source>
</reference>
<dbReference type="InterPro" id="IPR006059">
    <property type="entry name" value="SBP"/>
</dbReference>
<dbReference type="KEGG" id="cohn:KCTCHS21_44140"/>
<sequence>MIRKFRIELIIVLAMLTGLLVGCSTKTEERSDTRSTLKVMYYDKNGYYYQYGMLFSALYPNVDVEVVSTNDINYEDGEDRNKALIKFIDEQKPDVLMLSAEQYKQLSNEGRLYDLDARAKRDKYDLDGIVPGVISYIRELSEGKLYGLSPSFYSKAVYYNKDLFTQYGVPLPEDKMSWDSLLQLAARFPTSGTGEDRIYGIQRKHSYDLYNLGTNIGSTMGLDVFNVSSMKMTINTDSWKAAFETAQKAIQSGAMYTIENQGAMSYNTYEDYLFESPFINGKIAMVVDDNGLRNQIKAAQSANKERAIKNWDIVTVPVNPQNPDVTDTMSIDQIFAIDAKSTNIEAAWKFISYVNSDEFAKVKSKINSGSLPVRTKYIKDEEGHNLQAFISLKPVEATLYKDYDKLPNEFFSQILKLTQEQLSQVTNKQQSISEALDNIQKIGQELLNKQKVIK</sequence>
<evidence type="ECO:0008006" key="3">
    <source>
        <dbReference type="Google" id="ProtNLM"/>
    </source>
</evidence>
<keyword evidence="2" id="KW-1185">Reference proteome</keyword>
<dbReference type="AlphaFoldDB" id="A0A3T1DAA5"/>
<dbReference type="Gene3D" id="3.40.190.10">
    <property type="entry name" value="Periplasmic binding protein-like II"/>
    <property type="match status" value="1"/>
</dbReference>
<dbReference type="EMBL" id="AP019400">
    <property type="protein sequence ID" value="BBI35015.1"/>
    <property type="molecule type" value="Genomic_DNA"/>
</dbReference>